<keyword evidence="2" id="KW-1185">Reference proteome</keyword>
<dbReference type="EMBL" id="JAVRHT010000008">
    <property type="protein sequence ID" value="MDT0631152.1"/>
    <property type="molecule type" value="Genomic_DNA"/>
</dbReference>
<dbReference type="Proteomes" id="UP001267426">
    <property type="component" value="Unassembled WGS sequence"/>
</dbReference>
<evidence type="ECO:0000313" key="2">
    <source>
        <dbReference type="Proteomes" id="UP001267426"/>
    </source>
</evidence>
<protein>
    <submittedName>
        <fullName evidence="1">Uncharacterized protein</fullName>
    </submittedName>
</protein>
<name>A0ABU3BPE4_9BACT</name>
<organism evidence="1 2">
    <name type="scientific">Rubrivirga litoralis</name>
    <dbReference type="NCBI Taxonomy" id="3075598"/>
    <lineage>
        <taxon>Bacteria</taxon>
        <taxon>Pseudomonadati</taxon>
        <taxon>Rhodothermota</taxon>
        <taxon>Rhodothermia</taxon>
        <taxon>Rhodothermales</taxon>
        <taxon>Rubricoccaceae</taxon>
        <taxon>Rubrivirga</taxon>
    </lineage>
</organism>
<comment type="caution">
    <text evidence="1">The sequence shown here is derived from an EMBL/GenBank/DDBJ whole genome shotgun (WGS) entry which is preliminary data.</text>
</comment>
<evidence type="ECO:0000313" key="1">
    <source>
        <dbReference type="EMBL" id="MDT0631152.1"/>
    </source>
</evidence>
<accession>A0ABU3BPE4</accession>
<proteinExistence type="predicted"/>
<dbReference type="RefSeq" id="WP_311662494.1">
    <property type="nucleotide sequence ID" value="NZ_JAVRHT010000008.1"/>
</dbReference>
<sequence>MTVPITKPQIVRAVGDLPDDATVEDAMERLLLLSKVGEGLEQARRGETVPHAEVARRMEERLSGWRNRP</sequence>
<reference evidence="1 2" key="1">
    <citation type="submission" date="2023-09" db="EMBL/GenBank/DDBJ databases">
        <authorList>
            <person name="Rey-Velasco X."/>
        </authorList>
    </citation>
    <scope>NUCLEOTIDE SEQUENCE [LARGE SCALE GENOMIC DNA]</scope>
    <source>
        <strain evidence="1 2">F394</strain>
    </source>
</reference>
<gene>
    <name evidence="1" type="ORF">RM540_05255</name>
</gene>